<keyword evidence="12" id="KW-0223">Dioxygenase</keyword>
<dbReference type="EC" id="1.18.1.7" evidence="12"/>
<dbReference type="STRING" id="39480.EUAN_03860"/>
<dbReference type="SUPFAM" id="SSF52343">
    <property type="entry name" value="Ferredoxin reductase-like, C-terminal NADP-linked domain"/>
    <property type="match status" value="1"/>
</dbReference>
<keyword evidence="13" id="KW-1185">Reference proteome</keyword>
<dbReference type="SUPFAM" id="SSF54862">
    <property type="entry name" value="4Fe-4S ferredoxins"/>
    <property type="match status" value="1"/>
</dbReference>
<evidence type="ECO:0000313" key="12">
    <source>
        <dbReference type="EMBL" id="OHW63522.1"/>
    </source>
</evidence>
<dbReference type="OrthoDB" id="9786132at2"/>
<evidence type="ECO:0000256" key="8">
    <source>
        <dbReference type="ARBA" id="ARBA00023014"/>
    </source>
</evidence>
<evidence type="ECO:0000259" key="10">
    <source>
        <dbReference type="PROSITE" id="PS51379"/>
    </source>
</evidence>
<dbReference type="Proteomes" id="UP000180254">
    <property type="component" value="Unassembled WGS sequence"/>
</dbReference>
<comment type="cofactor">
    <cofactor evidence="1">
        <name>FAD</name>
        <dbReference type="ChEBI" id="CHEBI:57692"/>
    </cofactor>
</comment>
<dbReference type="Pfam" id="PF00970">
    <property type="entry name" value="FAD_binding_6"/>
    <property type="match status" value="1"/>
</dbReference>
<feature type="transmembrane region" description="Helical" evidence="9">
    <location>
        <begin position="12"/>
        <end position="30"/>
    </location>
</feature>
<evidence type="ECO:0000256" key="4">
    <source>
        <dbReference type="ARBA" id="ARBA00022723"/>
    </source>
</evidence>
<evidence type="ECO:0000256" key="2">
    <source>
        <dbReference type="ARBA" id="ARBA00022630"/>
    </source>
</evidence>
<organism evidence="12 13">
    <name type="scientific">Andreesenia angusta</name>
    <dbReference type="NCBI Taxonomy" id="39480"/>
    <lineage>
        <taxon>Bacteria</taxon>
        <taxon>Bacillati</taxon>
        <taxon>Bacillota</taxon>
        <taxon>Tissierellia</taxon>
        <taxon>Tissierellales</taxon>
        <taxon>Gottschalkiaceae</taxon>
        <taxon>Andreesenia</taxon>
    </lineage>
</organism>
<keyword evidence="6 12" id="KW-0560">Oxidoreductase</keyword>
<dbReference type="InterPro" id="IPR001709">
    <property type="entry name" value="Flavoprot_Pyr_Nucl_cyt_Rdtase"/>
</dbReference>
<keyword evidence="7" id="KW-0408">Iron</keyword>
<evidence type="ECO:0000256" key="3">
    <source>
        <dbReference type="ARBA" id="ARBA00022714"/>
    </source>
</evidence>
<evidence type="ECO:0000256" key="7">
    <source>
        <dbReference type="ARBA" id="ARBA00023004"/>
    </source>
</evidence>
<feature type="transmembrane region" description="Helical" evidence="9">
    <location>
        <begin position="90"/>
        <end position="111"/>
    </location>
</feature>
<dbReference type="InterPro" id="IPR008333">
    <property type="entry name" value="Cbr1-like_FAD-bd_dom"/>
</dbReference>
<evidence type="ECO:0000259" key="11">
    <source>
        <dbReference type="PROSITE" id="PS51384"/>
    </source>
</evidence>
<dbReference type="InterPro" id="IPR017896">
    <property type="entry name" value="4Fe4S_Fe-S-bd"/>
</dbReference>
<dbReference type="Gene3D" id="3.30.70.20">
    <property type="match status" value="1"/>
</dbReference>
<dbReference type="SUPFAM" id="SSF63380">
    <property type="entry name" value="Riboflavin synthase domain-like"/>
    <property type="match status" value="1"/>
</dbReference>
<dbReference type="GO" id="GO:0046872">
    <property type="term" value="F:metal ion binding"/>
    <property type="evidence" value="ECO:0007669"/>
    <property type="project" value="UniProtKB-KW"/>
</dbReference>
<dbReference type="PROSITE" id="PS51379">
    <property type="entry name" value="4FE4S_FER_2"/>
    <property type="match status" value="2"/>
</dbReference>
<keyword evidence="3" id="KW-0001">2Fe-2S</keyword>
<dbReference type="RefSeq" id="WP_071061069.1">
    <property type="nucleotide sequence ID" value="NZ_MKIE01000001.1"/>
</dbReference>
<dbReference type="GO" id="GO:0051213">
    <property type="term" value="F:dioxygenase activity"/>
    <property type="evidence" value="ECO:0007669"/>
    <property type="project" value="UniProtKB-KW"/>
</dbReference>
<evidence type="ECO:0000256" key="1">
    <source>
        <dbReference type="ARBA" id="ARBA00001974"/>
    </source>
</evidence>
<evidence type="ECO:0000256" key="5">
    <source>
        <dbReference type="ARBA" id="ARBA00022827"/>
    </source>
</evidence>
<dbReference type="Pfam" id="PF00175">
    <property type="entry name" value="NAD_binding_1"/>
    <property type="match status" value="1"/>
</dbReference>
<dbReference type="InterPro" id="IPR039261">
    <property type="entry name" value="FNR_nucleotide-bd"/>
</dbReference>
<dbReference type="Pfam" id="PF12801">
    <property type="entry name" value="Fer4_5"/>
    <property type="match status" value="2"/>
</dbReference>
<keyword evidence="4" id="KW-0479">Metal-binding</keyword>
<dbReference type="PRINTS" id="PR00371">
    <property type="entry name" value="FPNCR"/>
</dbReference>
<keyword evidence="9" id="KW-1133">Transmembrane helix</keyword>
<feature type="domain" description="FAD-binding FR-type" evidence="11">
    <location>
        <begin position="263"/>
        <end position="365"/>
    </location>
</feature>
<evidence type="ECO:0000256" key="9">
    <source>
        <dbReference type="SAM" id="Phobius"/>
    </source>
</evidence>
<dbReference type="PROSITE" id="PS00198">
    <property type="entry name" value="4FE4S_FER_1"/>
    <property type="match status" value="1"/>
</dbReference>
<dbReference type="InterPro" id="IPR050415">
    <property type="entry name" value="MRET"/>
</dbReference>
<keyword evidence="9" id="KW-0812">Transmembrane</keyword>
<proteinExistence type="predicted"/>
<feature type="transmembrane region" description="Helical" evidence="9">
    <location>
        <begin position="123"/>
        <end position="144"/>
    </location>
</feature>
<dbReference type="InterPro" id="IPR017900">
    <property type="entry name" value="4Fe4S_Fe_S_CS"/>
</dbReference>
<keyword evidence="2" id="KW-0285">Flavoprotein</keyword>
<keyword evidence="5" id="KW-0274">FAD</keyword>
<dbReference type="Gene3D" id="3.40.50.80">
    <property type="entry name" value="Nucleotide-binding domain of ferredoxin-NADP reductase (FNR) module"/>
    <property type="match status" value="1"/>
</dbReference>
<dbReference type="GO" id="GO:0051537">
    <property type="term" value="F:2 iron, 2 sulfur cluster binding"/>
    <property type="evidence" value="ECO:0007669"/>
    <property type="project" value="UniProtKB-KW"/>
</dbReference>
<feature type="transmembrane region" description="Helical" evidence="9">
    <location>
        <begin position="36"/>
        <end position="53"/>
    </location>
</feature>
<dbReference type="EMBL" id="MKIE01000001">
    <property type="protein sequence ID" value="OHW63522.1"/>
    <property type="molecule type" value="Genomic_DNA"/>
</dbReference>
<dbReference type="PANTHER" id="PTHR47354:SF8">
    <property type="entry name" value="1,2-PHENYLACETYL-COA EPOXIDASE, SUBUNIT E"/>
    <property type="match status" value="1"/>
</dbReference>
<dbReference type="Pfam" id="PF13237">
    <property type="entry name" value="Fer4_10"/>
    <property type="match status" value="1"/>
</dbReference>
<evidence type="ECO:0000313" key="13">
    <source>
        <dbReference type="Proteomes" id="UP000180254"/>
    </source>
</evidence>
<feature type="domain" description="4Fe-4S ferredoxin-type" evidence="10">
    <location>
        <begin position="210"/>
        <end position="239"/>
    </location>
</feature>
<dbReference type="PROSITE" id="PS51384">
    <property type="entry name" value="FAD_FR"/>
    <property type="match status" value="1"/>
</dbReference>
<dbReference type="Gene3D" id="2.40.30.10">
    <property type="entry name" value="Translation factors"/>
    <property type="match status" value="1"/>
</dbReference>
<dbReference type="InterPro" id="IPR017938">
    <property type="entry name" value="Riboflavin_synthase-like_b-brl"/>
</dbReference>
<accession>A0A1S1VAB3</accession>
<keyword evidence="9" id="KW-0472">Membrane</keyword>
<keyword evidence="8" id="KW-0411">Iron-sulfur</keyword>
<dbReference type="PANTHER" id="PTHR47354">
    <property type="entry name" value="NADH OXIDOREDUCTASE HCR"/>
    <property type="match status" value="1"/>
</dbReference>
<feature type="domain" description="4Fe-4S ferredoxin-type" evidence="10">
    <location>
        <begin position="178"/>
        <end position="208"/>
    </location>
</feature>
<evidence type="ECO:0000256" key="6">
    <source>
        <dbReference type="ARBA" id="ARBA00023002"/>
    </source>
</evidence>
<dbReference type="AlphaFoldDB" id="A0A1S1VAB3"/>
<gene>
    <name evidence="12" type="primary">ndoR</name>
    <name evidence="12" type="ORF">EUAN_03860</name>
</gene>
<protein>
    <submittedName>
        <fullName evidence="12">Ferredoxin--NAD(P)(+) reductase (Naphthalene dioxygenase ferredoxin-specific)</fullName>
        <ecNumber evidence="12">1.18.1.7</ecNumber>
    </submittedName>
</protein>
<dbReference type="InterPro" id="IPR017927">
    <property type="entry name" value="FAD-bd_FR_type"/>
</dbReference>
<dbReference type="InterPro" id="IPR001433">
    <property type="entry name" value="OxRdtase_FAD/NAD-bd"/>
</dbReference>
<name>A0A1S1VAB3_9FIRM</name>
<dbReference type="GO" id="GO:0050660">
    <property type="term" value="F:flavin adenine dinucleotide binding"/>
    <property type="evidence" value="ECO:0007669"/>
    <property type="project" value="TreeGrafter"/>
</dbReference>
<reference evidence="12 13" key="1">
    <citation type="submission" date="2016-09" db="EMBL/GenBank/DDBJ databases">
        <title>Genome sequence of Eubacterium angustum.</title>
        <authorList>
            <person name="Poehlein A."/>
            <person name="Daniel R."/>
        </authorList>
    </citation>
    <scope>NUCLEOTIDE SEQUENCE [LARGE SCALE GENOMIC DNA]</scope>
    <source>
        <strain evidence="12 13">DSM 1989</strain>
    </source>
</reference>
<sequence length="493" mass="55410">MANYYIKTERRFSIIRKFGWLFTVLVGIGGLFEPKLGLLVIPVILALTVMGFFRGRYWCGNFCAHGSLFDSLFIPFGRNAKIYRFMKSKYMTIGFMTFFAFNLSRKIMGAAQFWGENSFLDKLGFVFVTTYLMVIIVGGGLSMVNSGRTWCQVCPMGVMEKISYKLGKITKANKKTDVKVTISDKDACHKCGKCARVCPMQISPYTEFNESNQFDSSNCIKCSTCVVNCPAGILSIEKEEKAIELKAISAEKRASLANEVPGRQHIEAEVVEVNELGPDLREFKFQFKSPKRVAYKPGQFMILKIEAEPESYRAYSISGWDPKGSTVGVIIKKVADGYGTEKIFDDYTLGAKVELEGPLGDELVVDKNAKKLLFIGNGIGITPFIPLVEDAILNRPDSLERIDLVYGIRKSEDLIYDEFFSKQDIESDMFNYHKIASREEIHGRKGYVMDVIKDLDVSDSKVYICGSKAMVNDTVKLLKENGLSEQDIFVETA</sequence>
<comment type="caution">
    <text evidence="12">The sequence shown here is derived from an EMBL/GenBank/DDBJ whole genome shotgun (WGS) entry which is preliminary data.</text>
</comment>